<dbReference type="EnsemblProtists" id="PYU1_T002668">
    <property type="protein sequence ID" value="PYU1_T002668"/>
    <property type="gene ID" value="PYU1_G002665"/>
</dbReference>
<dbReference type="InterPro" id="IPR001245">
    <property type="entry name" value="Ser-Thr/Tyr_kinase_cat_dom"/>
</dbReference>
<dbReference type="GO" id="GO:0004672">
    <property type="term" value="F:protein kinase activity"/>
    <property type="evidence" value="ECO:0007669"/>
    <property type="project" value="InterPro"/>
</dbReference>
<dbReference type="SUPFAM" id="SSF56112">
    <property type="entry name" value="Protein kinase-like (PK-like)"/>
    <property type="match status" value="1"/>
</dbReference>
<dbReference type="STRING" id="431595.K3WCH7"/>
<dbReference type="InterPro" id="IPR011009">
    <property type="entry name" value="Kinase-like_dom_sf"/>
</dbReference>
<keyword evidence="9" id="KW-1185">Reference proteome</keyword>
<dbReference type="SUPFAM" id="SSF52075">
    <property type="entry name" value="Outer arm dynein light chain 1"/>
    <property type="match status" value="1"/>
</dbReference>
<dbReference type="OMA" id="MCAPNSA"/>
<dbReference type="EMBL" id="GL376628">
    <property type="status" value="NOT_ANNOTATED_CDS"/>
    <property type="molecule type" value="Genomic_DNA"/>
</dbReference>
<feature type="domain" description="Protein kinase" evidence="7">
    <location>
        <begin position="282"/>
        <end position="449"/>
    </location>
</feature>
<proteinExistence type="predicted"/>
<evidence type="ECO:0000256" key="5">
    <source>
        <dbReference type="ARBA" id="ARBA00023180"/>
    </source>
</evidence>
<reference evidence="8" key="3">
    <citation type="submission" date="2015-02" db="UniProtKB">
        <authorList>
            <consortium name="EnsemblProtists"/>
        </authorList>
    </citation>
    <scope>IDENTIFICATION</scope>
    <source>
        <strain evidence="8">DAOM BR144</strain>
    </source>
</reference>
<accession>K3WCH7</accession>
<dbReference type="Pfam" id="PF07714">
    <property type="entry name" value="PK_Tyr_Ser-Thr"/>
    <property type="match status" value="1"/>
</dbReference>
<keyword evidence="4 6" id="KW-0472">Membrane</keyword>
<dbReference type="Gene3D" id="3.80.10.10">
    <property type="entry name" value="Ribonuclease Inhibitor"/>
    <property type="match status" value="1"/>
</dbReference>
<dbReference type="VEuPathDB" id="FungiDB:PYU1_G002665"/>
<dbReference type="eggNOG" id="KOG0192">
    <property type="taxonomic scope" value="Eukaryota"/>
</dbReference>
<organism evidence="8 9">
    <name type="scientific">Globisporangium ultimum (strain ATCC 200006 / CBS 805.95 / DAOM BR144)</name>
    <name type="common">Pythium ultimum</name>
    <dbReference type="NCBI Taxonomy" id="431595"/>
    <lineage>
        <taxon>Eukaryota</taxon>
        <taxon>Sar</taxon>
        <taxon>Stramenopiles</taxon>
        <taxon>Oomycota</taxon>
        <taxon>Peronosporomycetes</taxon>
        <taxon>Pythiales</taxon>
        <taxon>Pythiaceae</taxon>
        <taxon>Globisporangium</taxon>
    </lineage>
</organism>
<dbReference type="InParanoid" id="K3WCH7"/>
<reference evidence="9" key="2">
    <citation type="submission" date="2010-04" db="EMBL/GenBank/DDBJ databases">
        <authorList>
            <person name="Buell R."/>
            <person name="Hamilton J."/>
            <person name="Hostetler J."/>
        </authorList>
    </citation>
    <scope>NUCLEOTIDE SEQUENCE [LARGE SCALE GENOMIC DNA]</scope>
    <source>
        <strain evidence="9">DAOM:BR144</strain>
    </source>
</reference>
<keyword evidence="5" id="KW-0325">Glycoprotein</keyword>
<dbReference type="AlphaFoldDB" id="K3WCH7"/>
<evidence type="ECO:0000313" key="8">
    <source>
        <dbReference type="EnsemblProtists" id="PYU1_T002668"/>
    </source>
</evidence>
<evidence type="ECO:0000256" key="1">
    <source>
        <dbReference type="ARBA" id="ARBA00004370"/>
    </source>
</evidence>
<sequence length="449" mass="49552">MDRSLANNAFQGLVNASFPSTLEHLSLANNDIERIELTEFPANLKTLDLTGNPLQFIEIRESDIPVFQNANILPVLHTQTPCANPQATLATFQSHDVCVIPDAVFNQKKYANRVLVPDTEVHASVGSSSSSSTTTIALNVFYVVLGVAFAFAAVFIALKMRRKRREKQAADRINEYLDASGLTPPPDFLLSRNQHTLTSGSANTAATGQPYRTLPRLQSSSPQGFLTPFLRVLSGVKHEPREKSGQSLKKQSSMCSISDEVALDAAAGTLAVEKYRIAEDDLKFGRLVSKGSFTHVYMAKFTSSGKETIGLAKQLAPNLAFPDSEMQKQFMGDVYRCFTISHPNIATFFGFYHLNNVVPGVVTEYLPNGDLESMLATKRENRHAFQWLQSDSLSKTKAEIALDVIDALVYLHSLASRVYFRNVRAKKVLLTEDFTAKLCTFSIGRSDLT</sequence>
<keyword evidence="3" id="KW-0677">Repeat</keyword>
<name>K3WCH7_GLOUD</name>
<dbReference type="Proteomes" id="UP000019132">
    <property type="component" value="Unassembled WGS sequence"/>
</dbReference>
<dbReference type="InterPro" id="IPR032675">
    <property type="entry name" value="LRR_dom_sf"/>
</dbReference>
<comment type="subcellular location">
    <subcellularLocation>
        <location evidence="1">Membrane</location>
    </subcellularLocation>
</comment>
<dbReference type="HOGENOM" id="CLU_610608_0_0_1"/>
<keyword evidence="6" id="KW-1133">Transmembrane helix</keyword>
<evidence type="ECO:0000256" key="4">
    <source>
        <dbReference type="ARBA" id="ARBA00023136"/>
    </source>
</evidence>
<reference evidence="9" key="1">
    <citation type="journal article" date="2010" name="Genome Biol.">
        <title>Genome sequence of the necrotrophic plant pathogen Pythium ultimum reveals original pathogenicity mechanisms and effector repertoire.</title>
        <authorList>
            <person name="Levesque C.A."/>
            <person name="Brouwer H."/>
            <person name="Cano L."/>
            <person name="Hamilton J.P."/>
            <person name="Holt C."/>
            <person name="Huitema E."/>
            <person name="Raffaele S."/>
            <person name="Robideau G.P."/>
            <person name="Thines M."/>
            <person name="Win J."/>
            <person name="Zerillo M.M."/>
            <person name="Beakes G.W."/>
            <person name="Boore J.L."/>
            <person name="Busam D."/>
            <person name="Dumas B."/>
            <person name="Ferriera S."/>
            <person name="Fuerstenberg S.I."/>
            <person name="Gachon C.M."/>
            <person name="Gaulin E."/>
            <person name="Govers F."/>
            <person name="Grenville-Briggs L."/>
            <person name="Horner N."/>
            <person name="Hostetler J."/>
            <person name="Jiang R.H."/>
            <person name="Johnson J."/>
            <person name="Krajaejun T."/>
            <person name="Lin H."/>
            <person name="Meijer H.J."/>
            <person name="Moore B."/>
            <person name="Morris P."/>
            <person name="Phuntmart V."/>
            <person name="Puiu D."/>
            <person name="Shetty J."/>
            <person name="Stajich J.E."/>
            <person name="Tripathy S."/>
            <person name="Wawra S."/>
            <person name="van West P."/>
            <person name="Whitty B.R."/>
            <person name="Coutinho P.M."/>
            <person name="Henrissat B."/>
            <person name="Martin F."/>
            <person name="Thomas P.D."/>
            <person name="Tyler B.M."/>
            <person name="De Vries R.P."/>
            <person name="Kamoun S."/>
            <person name="Yandell M."/>
            <person name="Tisserat N."/>
            <person name="Buell C.R."/>
        </authorList>
    </citation>
    <scope>NUCLEOTIDE SEQUENCE</scope>
    <source>
        <strain evidence="9">DAOM:BR144</strain>
    </source>
</reference>
<evidence type="ECO:0000259" key="7">
    <source>
        <dbReference type="PROSITE" id="PS50011"/>
    </source>
</evidence>
<evidence type="ECO:0000256" key="2">
    <source>
        <dbReference type="ARBA" id="ARBA00022729"/>
    </source>
</evidence>
<dbReference type="Gene3D" id="1.10.510.10">
    <property type="entry name" value="Transferase(Phosphotransferase) domain 1"/>
    <property type="match status" value="1"/>
</dbReference>
<dbReference type="GO" id="GO:0016020">
    <property type="term" value="C:membrane"/>
    <property type="evidence" value="ECO:0007669"/>
    <property type="project" value="UniProtKB-SubCell"/>
</dbReference>
<dbReference type="GO" id="GO:0005524">
    <property type="term" value="F:ATP binding"/>
    <property type="evidence" value="ECO:0007669"/>
    <property type="project" value="InterPro"/>
</dbReference>
<feature type="transmembrane region" description="Helical" evidence="6">
    <location>
        <begin position="136"/>
        <end position="158"/>
    </location>
</feature>
<dbReference type="PANTHER" id="PTHR45974">
    <property type="entry name" value="RECEPTOR-LIKE PROTEIN 55"/>
    <property type="match status" value="1"/>
</dbReference>
<evidence type="ECO:0000256" key="6">
    <source>
        <dbReference type="SAM" id="Phobius"/>
    </source>
</evidence>
<evidence type="ECO:0000256" key="3">
    <source>
        <dbReference type="ARBA" id="ARBA00022737"/>
    </source>
</evidence>
<protein>
    <recommendedName>
        <fullName evidence="7">Protein kinase domain-containing protein</fullName>
    </recommendedName>
</protein>
<keyword evidence="2" id="KW-0732">Signal</keyword>
<dbReference type="PROSITE" id="PS50011">
    <property type="entry name" value="PROTEIN_KINASE_DOM"/>
    <property type="match status" value="1"/>
</dbReference>
<keyword evidence="6" id="KW-0812">Transmembrane</keyword>
<dbReference type="InterPro" id="IPR000719">
    <property type="entry name" value="Prot_kinase_dom"/>
</dbReference>
<evidence type="ECO:0000313" key="9">
    <source>
        <dbReference type="Proteomes" id="UP000019132"/>
    </source>
</evidence>